<evidence type="ECO:0000313" key="3">
    <source>
        <dbReference type="Proteomes" id="UP000483820"/>
    </source>
</evidence>
<dbReference type="RefSeq" id="XP_003096557.2">
    <property type="nucleotide sequence ID" value="XM_003096509.2"/>
</dbReference>
<dbReference type="EMBL" id="WUAV01000006">
    <property type="protein sequence ID" value="KAF1746062.1"/>
    <property type="molecule type" value="Genomic_DNA"/>
</dbReference>
<proteinExistence type="predicted"/>
<dbReference type="CTD" id="9823803"/>
<keyword evidence="1" id="KW-0175">Coiled coil</keyword>
<feature type="coiled-coil region" evidence="1">
    <location>
        <begin position="12"/>
        <end position="126"/>
    </location>
</feature>
<accession>A0A6A5FU23</accession>
<protein>
    <submittedName>
        <fullName evidence="2">Uncharacterized protein</fullName>
    </submittedName>
</protein>
<dbReference type="GeneID" id="9823803"/>
<evidence type="ECO:0000256" key="1">
    <source>
        <dbReference type="SAM" id="Coils"/>
    </source>
</evidence>
<dbReference type="Proteomes" id="UP000483820">
    <property type="component" value="Chromosome X"/>
</dbReference>
<sequence length="130" mass="15557">MPRSAIKTIGSANALEDLKKELKKLKAQVTIEKMKGRRAKAEHKKKFEKLENEKWLIDYEIIQMYWDHEEQYENVHNKLAKTRAKLKEKQIKLEILSAKKDYRKTIQNLEKRNKQLEKALNNGLEVKPWK</sequence>
<evidence type="ECO:0000313" key="2">
    <source>
        <dbReference type="EMBL" id="KAF1746062.1"/>
    </source>
</evidence>
<reference evidence="2 3" key="1">
    <citation type="submission" date="2019-12" db="EMBL/GenBank/DDBJ databases">
        <title>Chromosome-level assembly of the Caenorhabditis remanei genome.</title>
        <authorList>
            <person name="Teterina A.A."/>
            <person name="Willis J.H."/>
            <person name="Phillips P.C."/>
        </authorList>
    </citation>
    <scope>NUCLEOTIDE SEQUENCE [LARGE SCALE GENOMIC DNA]</scope>
    <source>
        <strain evidence="2 3">PX506</strain>
        <tissue evidence="2">Whole organism</tissue>
    </source>
</reference>
<organism evidence="2 3">
    <name type="scientific">Caenorhabditis remanei</name>
    <name type="common">Caenorhabditis vulgaris</name>
    <dbReference type="NCBI Taxonomy" id="31234"/>
    <lineage>
        <taxon>Eukaryota</taxon>
        <taxon>Metazoa</taxon>
        <taxon>Ecdysozoa</taxon>
        <taxon>Nematoda</taxon>
        <taxon>Chromadorea</taxon>
        <taxon>Rhabditida</taxon>
        <taxon>Rhabditina</taxon>
        <taxon>Rhabditomorpha</taxon>
        <taxon>Rhabditoidea</taxon>
        <taxon>Rhabditidae</taxon>
        <taxon>Peloderinae</taxon>
        <taxon>Caenorhabditis</taxon>
    </lineage>
</organism>
<dbReference type="KEGG" id="crq:GCK72_022514"/>
<comment type="caution">
    <text evidence="2">The sequence shown here is derived from an EMBL/GenBank/DDBJ whole genome shotgun (WGS) entry which is preliminary data.</text>
</comment>
<dbReference type="AlphaFoldDB" id="A0A6A5FU23"/>
<gene>
    <name evidence="2" type="ORF">GCK72_022514</name>
</gene>
<name>A0A6A5FU23_CAERE</name>